<gene>
    <name evidence="2" type="ORF">E3T39_06400</name>
</gene>
<reference evidence="2 3" key="1">
    <citation type="submission" date="2019-03" db="EMBL/GenBank/DDBJ databases">
        <title>Genomics of glacier-inhabiting Cryobacterium strains.</title>
        <authorList>
            <person name="Liu Q."/>
            <person name="Xin Y.-H."/>
        </authorList>
    </citation>
    <scope>NUCLEOTIDE SEQUENCE [LARGE SCALE GENOMIC DNA]</scope>
    <source>
        <strain evidence="2 3">Sr39</strain>
    </source>
</reference>
<keyword evidence="1" id="KW-1133">Transmembrane helix</keyword>
<dbReference type="OrthoDB" id="3178064at2"/>
<organism evidence="2 3">
    <name type="scientific">Cryobacterium suzukii</name>
    <dbReference type="NCBI Taxonomy" id="1259198"/>
    <lineage>
        <taxon>Bacteria</taxon>
        <taxon>Bacillati</taxon>
        <taxon>Actinomycetota</taxon>
        <taxon>Actinomycetes</taxon>
        <taxon>Micrococcales</taxon>
        <taxon>Microbacteriaceae</taxon>
        <taxon>Cryobacterium</taxon>
    </lineage>
</organism>
<evidence type="ECO:0000313" key="3">
    <source>
        <dbReference type="Proteomes" id="UP000298170"/>
    </source>
</evidence>
<keyword evidence="1" id="KW-0472">Membrane</keyword>
<comment type="caution">
    <text evidence="2">The sequence shown here is derived from an EMBL/GenBank/DDBJ whole genome shotgun (WGS) entry which is preliminary data.</text>
</comment>
<dbReference type="AlphaFoldDB" id="A0A4R9AGN5"/>
<name>A0A4R9AGN5_9MICO</name>
<dbReference type="RefSeq" id="WP_134513866.1">
    <property type="nucleotide sequence ID" value="NZ_SOHJ01000004.1"/>
</dbReference>
<sequence length="66" mass="6931">MTTSLVSSASAGPAVMIRGQLWYAVPYVGYVTNVVNGANRDWIIPVLTVALFGYAGFIAARGALDP</sequence>
<protein>
    <submittedName>
        <fullName evidence="2">Uncharacterized protein</fullName>
    </submittedName>
</protein>
<proteinExistence type="predicted"/>
<accession>A0A4R9AGN5</accession>
<feature type="transmembrane region" description="Helical" evidence="1">
    <location>
        <begin position="42"/>
        <end position="64"/>
    </location>
</feature>
<dbReference type="EMBL" id="SOHJ01000004">
    <property type="protein sequence ID" value="TFD61661.1"/>
    <property type="molecule type" value="Genomic_DNA"/>
</dbReference>
<keyword evidence="3" id="KW-1185">Reference proteome</keyword>
<keyword evidence="1" id="KW-0812">Transmembrane</keyword>
<evidence type="ECO:0000313" key="2">
    <source>
        <dbReference type="EMBL" id="TFD61661.1"/>
    </source>
</evidence>
<dbReference type="Proteomes" id="UP000298170">
    <property type="component" value="Unassembled WGS sequence"/>
</dbReference>
<evidence type="ECO:0000256" key="1">
    <source>
        <dbReference type="SAM" id="Phobius"/>
    </source>
</evidence>